<proteinExistence type="predicted"/>
<dbReference type="AlphaFoldDB" id="A0A2U1LQ49"/>
<dbReference type="Gene3D" id="3.30.430.20">
    <property type="entry name" value="Gnk2 domain, C-X8-C-X2-C motif"/>
    <property type="match status" value="2"/>
</dbReference>
<dbReference type="FunFam" id="3.30.430.20:FF:000002">
    <property type="entry name" value="Cysteine-rich receptor-like protein kinase 10"/>
    <property type="match status" value="1"/>
</dbReference>
<keyword evidence="3" id="KW-1133">Transmembrane helix</keyword>
<evidence type="ECO:0000256" key="1">
    <source>
        <dbReference type="ARBA" id="ARBA00022729"/>
    </source>
</evidence>
<name>A0A2U1LQ49_ARTAN</name>
<dbReference type="InterPro" id="IPR002902">
    <property type="entry name" value="GNK2"/>
</dbReference>
<dbReference type="PANTHER" id="PTHR32099:SF99">
    <property type="entry name" value="GNK2-LIKE DOMAIN-CONTAINING PROTEIN"/>
    <property type="match status" value="1"/>
</dbReference>
<keyword evidence="1" id="KW-0732">Signal</keyword>
<dbReference type="PANTHER" id="PTHR32099">
    <property type="entry name" value="CYSTEINE-RICH REPEAT SECRETORY PROTEIN"/>
    <property type="match status" value="1"/>
</dbReference>
<evidence type="ECO:0000313" key="5">
    <source>
        <dbReference type="EMBL" id="PWA51109.1"/>
    </source>
</evidence>
<evidence type="ECO:0000259" key="4">
    <source>
        <dbReference type="PROSITE" id="PS51473"/>
    </source>
</evidence>
<comment type="caution">
    <text evidence="5">The sequence shown here is derived from an EMBL/GenBank/DDBJ whole genome shotgun (WGS) entry which is preliminary data.</text>
</comment>
<dbReference type="OrthoDB" id="1909574at2759"/>
<gene>
    <name evidence="5" type="ORF">CTI12_AA467110</name>
</gene>
<sequence>MSKLTRYALFFLACYFESSLNILILAQTNIPYYACDNFFNYTRNSSFERNLDRILANLPLTNSGYGFFNSSSGQGPDAASAIALCRGDIESIPCGICVNNSIVELRKICPNQKDGSIFYDNCMVKYSDEYLLGSTKMKYRIVDWRADNVTDDAPSFNRDLLNLLNNLTVEAAAGGSLRKYAANTMTRPNSEVTYGLMQCTPDLSRQQCTNCLKDAVSQMVENKVYGKVGARVNLPKCNMRYEKYRFYNDAPIIPQPDSPPPESQQSSSGTFQIYILVHMAVVIN</sequence>
<evidence type="ECO:0000256" key="2">
    <source>
        <dbReference type="ARBA" id="ARBA00022737"/>
    </source>
</evidence>
<dbReference type="Pfam" id="PF01657">
    <property type="entry name" value="Stress-antifung"/>
    <property type="match status" value="2"/>
</dbReference>
<evidence type="ECO:0000313" key="6">
    <source>
        <dbReference type="Proteomes" id="UP000245207"/>
    </source>
</evidence>
<reference evidence="5 6" key="1">
    <citation type="journal article" date="2018" name="Mol. Plant">
        <title>The genome of Artemisia annua provides insight into the evolution of Asteraceae family and artemisinin biosynthesis.</title>
        <authorList>
            <person name="Shen Q."/>
            <person name="Zhang L."/>
            <person name="Liao Z."/>
            <person name="Wang S."/>
            <person name="Yan T."/>
            <person name="Shi P."/>
            <person name="Liu M."/>
            <person name="Fu X."/>
            <person name="Pan Q."/>
            <person name="Wang Y."/>
            <person name="Lv Z."/>
            <person name="Lu X."/>
            <person name="Zhang F."/>
            <person name="Jiang W."/>
            <person name="Ma Y."/>
            <person name="Chen M."/>
            <person name="Hao X."/>
            <person name="Li L."/>
            <person name="Tang Y."/>
            <person name="Lv G."/>
            <person name="Zhou Y."/>
            <person name="Sun X."/>
            <person name="Brodelius P.E."/>
            <person name="Rose J.K.C."/>
            <person name="Tang K."/>
        </authorList>
    </citation>
    <scope>NUCLEOTIDE SEQUENCE [LARGE SCALE GENOMIC DNA]</scope>
    <source>
        <strain evidence="6">cv. Huhao1</strain>
        <tissue evidence="5">Leaf</tissue>
    </source>
</reference>
<feature type="domain" description="Gnk2-homologous" evidence="4">
    <location>
        <begin position="29"/>
        <end position="131"/>
    </location>
</feature>
<evidence type="ECO:0000256" key="3">
    <source>
        <dbReference type="SAM" id="Phobius"/>
    </source>
</evidence>
<dbReference type="EMBL" id="PKPP01008280">
    <property type="protein sequence ID" value="PWA51109.1"/>
    <property type="molecule type" value="Genomic_DNA"/>
</dbReference>
<feature type="transmembrane region" description="Helical" evidence="3">
    <location>
        <begin position="7"/>
        <end position="26"/>
    </location>
</feature>
<dbReference type="InterPro" id="IPR038408">
    <property type="entry name" value="GNK2_sf"/>
</dbReference>
<keyword evidence="2" id="KW-0677">Repeat</keyword>
<feature type="domain" description="Gnk2-homologous" evidence="4">
    <location>
        <begin position="137"/>
        <end position="246"/>
    </location>
</feature>
<dbReference type="CDD" id="cd23509">
    <property type="entry name" value="Gnk2-like"/>
    <property type="match status" value="2"/>
</dbReference>
<organism evidence="5 6">
    <name type="scientific">Artemisia annua</name>
    <name type="common">Sweet wormwood</name>
    <dbReference type="NCBI Taxonomy" id="35608"/>
    <lineage>
        <taxon>Eukaryota</taxon>
        <taxon>Viridiplantae</taxon>
        <taxon>Streptophyta</taxon>
        <taxon>Embryophyta</taxon>
        <taxon>Tracheophyta</taxon>
        <taxon>Spermatophyta</taxon>
        <taxon>Magnoliopsida</taxon>
        <taxon>eudicotyledons</taxon>
        <taxon>Gunneridae</taxon>
        <taxon>Pentapetalae</taxon>
        <taxon>asterids</taxon>
        <taxon>campanulids</taxon>
        <taxon>Asterales</taxon>
        <taxon>Asteraceae</taxon>
        <taxon>Asteroideae</taxon>
        <taxon>Anthemideae</taxon>
        <taxon>Artemisiinae</taxon>
        <taxon>Artemisia</taxon>
    </lineage>
</organism>
<keyword evidence="3" id="KW-0812">Transmembrane</keyword>
<protein>
    <submittedName>
        <fullName evidence="5">Gnk2-like domain-containing protein</fullName>
    </submittedName>
</protein>
<keyword evidence="3" id="KW-0472">Membrane</keyword>
<keyword evidence="6" id="KW-1185">Reference proteome</keyword>
<dbReference type="Proteomes" id="UP000245207">
    <property type="component" value="Unassembled WGS sequence"/>
</dbReference>
<dbReference type="PROSITE" id="PS51473">
    <property type="entry name" value="GNK2"/>
    <property type="match status" value="2"/>
</dbReference>
<dbReference type="STRING" id="35608.A0A2U1LQ49"/>
<accession>A0A2U1LQ49</accession>